<feature type="region of interest" description="Disordered" evidence="1">
    <location>
        <begin position="86"/>
        <end position="205"/>
    </location>
</feature>
<feature type="compositionally biased region" description="Polar residues" evidence="1">
    <location>
        <begin position="359"/>
        <end position="377"/>
    </location>
</feature>
<reference evidence="2" key="1">
    <citation type="submission" date="2022-02" db="EMBL/GenBank/DDBJ databases">
        <authorList>
            <person name="King R."/>
        </authorList>
    </citation>
    <scope>NUCLEOTIDE SEQUENCE</scope>
</reference>
<feature type="region of interest" description="Disordered" evidence="1">
    <location>
        <begin position="616"/>
        <end position="733"/>
    </location>
</feature>
<feature type="compositionally biased region" description="Polar residues" evidence="1">
    <location>
        <begin position="666"/>
        <end position="688"/>
    </location>
</feature>
<feature type="compositionally biased region" description="Low complexity" evidence="1">
    <location>
        <begin position="159"/>
        <end position="184"/>
    </location>
</feature>
<proteinExistence type="predicted"/>
<feature type="compositionally biased region" description="Polar residues" evidence="1">
    <location>
        <begin position="231"/>
        <end position="248"/>
    </location>
</feature>
<feature type="region of interest" description="Disordered" evidence="1">
    <location>
        <begin position="343"/>
        <end position="470"/>
    </location>
</feature>
<feature type="compositionally biased region" description="Polar residues" evidence="1">
    <location>
        <begin position="136"/>
        <end position="158"/>
    </location>
</feature>
<feature type="compositionally biased region" description="Polar residues" evidence="1">
    <location>
        <begin position="401"/>
        <end position="423"/>
    </location>
</feature>
<evidence type="ECO:0000313" key="3">
    <source>
        <dbReference type="Proteomes" id="UP001154329"/>
    </source>
</evidence>
<feature type="compositionally biased region" description="Low complexity" evidence="1">
    <location>
        <begin position="689"/>
        <end position="714"/>
    </location>
</feature>
<feature type="compositionally biased region" description="Low complexity" evidence="1">
    <location>
        <begin position="382"/>
        <end position="400"/>
    </location>
</feature>
<evidence type="ECO:0000313" key="2">
    <source>
        <dbReference type="EMBL" id="CAH1736281.1"/>
    </source>
</evidence>
<feature type="region of interest" description="Disordered" evidence="1">
    <location>
        <begin position="489"/>
        <end position="560"/>
    </location>
</feature>
<sequence>MQQIHSSNELNLNDTTNDPNGVLKLADNGIVNKYQSSSFFNVMQYTVDQDSNDSNETAPTETSDYEKDLIMQQLISSMSLQATDKSTDMLDKSPGNQPPTSNGNTIDDTSNNGGPGTNAPPATNAPPDTNASPASLTNTPSGVATPDMLNTPSSKTLAPNSNPNGGTPSTTTSSSGTNGSPSGSQTNLKGDLTTVPSDNRKTNGVLFHPYTTSTYPTDIPSYFDQGLPNYNPESMSPNTGNGVPNNSPYGAIPTVATSISNSYGSPSSPSRDSTDNTDGGDYDYNGSIKSGDNSVLSKYRSSSSFKHMQYTADQYSNDSNEPAPTETSDYEKDLIMQQLISSMSLQATDKSTDMLDKSPGNQPPTSNGNTIDDTSNNGGSGTNAPPATNAPPDTNASPASLTNTPSGVATPDMLNTPSSKTLAPNSNPNGGTPSTTTSSSGTNGSPSGSQTNLKGDLTTVPSDNRKTNGVLFHPYTTSTYPTDIPSYFDQGLPNYNPESMSPNTGNGVPNNSPYGAIPTVATSISNSYGSPSSPSRDSTDNTDGGDYDYNGSIKSGDNSVLSKYRSSSSFKHMQYTADQYSNDSNEPAPTETSDYEKDLIMQQLISSMSLQATDKSTDMLDKSPGNQPPTSNGNTIDDTSNNGGSGTNAPPATNAPPDTNASPASLTNTPSGVATPDMLNTPSSKTLAPNSNPNGGTPSTTTSSSGTNGSPSGSQTNLKGDLTTVPSDNRKTNGVLFHPYTTSTYPTDIPSYFDQGLPNYNPESMSPNTGNGVPNNSPYGAIPTVATSISNSYGSPTGDEYAFKRYDDFYGVSQTGYETLTDQIPDNYNFGFEYQNDDQINMDDRFVPVNYDTIKYNDGVNTPFLNEDEFYNNFYYGKSSVNVNNMQISNGDYDLSNYGSNVDDYYVNNKYDNGNQPEYSYDTYESNVNAMYENSQMQVNYKLQI</sequence>
<name>A0A9P0JE47_APHGO</name>
<feature type="compositionally biased region" description="Low complexity" evidence="1">
    <location>
        <begin position="424"/>
        <end position="449"/>
    </location>
</feature>
<organism evidence="2 3">
    <name type="scientific">Aphis gossypii</name>
    <name type="common">Cotton aphid</name>
    <dbReference type="NCBI Taxonomy" id="80765"/>
    <lineage>
        <taxon>Eukaryota</taxon>
        <taxon>Metazoa</taxon>
        <taxon>Ecdysozoa</taxon>
        <taxon>Arthropoda</taxon>
        <taxon>Hexapoda</taxon>
        <taxon>Insecta</taxon>
        <taxon>Pterygota</taxon>
        <taxon>Neoptera</taxon>
        <taxon>Paraneoptera</taxon>
        <taxon>Hemiptera</taxon>
        <taxon>Sternorrhyncha</taxon>
        <taxon>Aphidomorpha</taxon>
        <taxon>Aphidoidea</taxon>
        <taxon>Aphididae</taxon>
        <taxon>Aphidini</taxon>
        <taxon>Aphis</taxon>
        <taxon>Aphis</taxon>
    </lineage>
</organism>
<feature type="compositionally biased region" description="Polar residues" evidence="1">
    <location>
        <begin position="94"/>
        <end position="109"/>
    </location>
</feature>
<reference evidence="2" key="2">
    <citation type="submission" date="2022-10" db="EMBL/GenBank/DDBJ databases">
        <authorList>
            <consortium name="ENA_rothamsted_submissions"/>
            <consortium name="culmorum"/>
            <person name="King R."/>
        </authorList>
    </citation>
    <scope>NUCLEOTIDE SEQUENCE</scope>
</reference>
<feature type="compositionally biased region" description="Low complexity" evidence="1">
    <location>
        <begin position="117"/>
        <end position="135"/>
    </location>
</feature>
<feature type="compositionally biased region" description="Polar residues" evidence="1">
    <location>
        <begin position="496"/>
        <end position="513"/>
    </location>
</feature>
<gene>
    <name evidence="2" type="ORF">APHIGO_LOCUS10051</name>
</gene>
<feature type="compositionally biased region" description="Low complexity" evidence="1">
    <location>
        <begin position="258"/>
        <end position="287"/>
    </location>
</feature>
<feature type="region of interest" description="Disordered" evidence="1">
    <location>
        <begin position="224"/>
        <end position="295"/>
    </location>
</feature>
<accession>A0A9P0JE47</accession>
<feature type="compositionally biased region" description="Low complexity" evidence="1">
    <location>
        <begin position="647"/>
        <end position="665"/>
    </location>
</feature>
<feature type="compositionally biased region" description="Low complexity" evidence="1">
    <location>
        <begin position="523"/>
        <end position="552"/>
    </location>
</feature>
<protein>
    <submittedName>
        <fullName evidence="2">Uncharacterized protein</fullName>
    </submittedName>
</protein>
<evidence type="ECO:0000256" key="1">
    <source>
        <dbReference type="SAM" id="MobiDB-lite"/>
    </source>
</evidence>
<feature type="compositionally biased region" description="Polar residues" evidence="1">
    <location>
        <begin position="624"/>
        <end position="642"/>
    </location>
</feature>
<dbReference type="Proteomes" id="UP001154329">
    <property type="component" value="Chromosome 4"/>
</dbReference>
<keyword evidence="3" id="KW-1185">Reference proteome</keyword>
<dbReference type="AlphaFoldDB" id="A0A9P0JE47"/>
<dbReference type="EMBL" id="OU899037">
    <property type="protein sequence ID" value="CAH1736281.1"/>
    <property type="molecule type" value="Genomic_DNA"/>
</dbReference>